<keyword evidence="3" id="KW-1185">Reference proteome</keyword>
<feature type="compositionally biased region" description="Pro residues" evidence="1">
    <location>
        <begin position="125"/>
        <end position="134"/>
    </location>
</feature>
<name>A0A0L0DLB3_THETB</name>
<dbReference type="Proteomes" id="UP000054408">
    <property type="component" value="Unassembled WGS sequence"/>
</dbReference>
<gene>
    <name evidence="2" type="ORF">AMSG_08973</name>
</gene>
<dbReference type="RefSeq" id="XP_013754936.1">
    <property type="nucleotide sequence ID" value="XM_013899482.1"/>
</dbReference>
<evidence type="ECO:0000313" key="2">
    <source>
        <dbReference type="EMBL" id="KNC52831.1"/>
    </source>
</evidence>
<feature type="compositionally biased region" description="Low complexity" evidence="1">
    <location>
        <begin position="282"/>
        <end position="297"/>
    </location>
</feature>
<feature type="compositionally biased region" description="Polar residues" evidence="1">
    <location>
        <begin position="318"/>
        <end position="332"/>
    </location>
</feature>
<dbReference type="EMBL" id="GL349476">
    <property type="protein sequence ID" value="KNC52831.1"/>
    <property type="molecule type" value="Genomic_DNA"/>
</dbReference>
<accession>A0A0L0DLB3</accession>
<dbReference type="GeneID" id="25567544"/>
<reference evidence="2 3" key="1">
    <citation type="submission" date="2010-05" db="EMBL/GenBank/DDBJ databases">
        <title>The Genome Sequence of Thecamonas trahens ATCC 50062.</title>
        <authorList>
            <consortium name="The Broad Institute Genome Sequencing Platform"/>
            <person name="Russ C."/>
            <person name="Cuomo C."/>
            <person name="Shea T."/>
            <person name="Young S.K."/>
            <person name="Zeng Q."/>
            <person name="Koehrsen M."/>
            <person name="Haas B."/>
            <person name="Borodovsky M."/>
            <person name="Guigo R."/>
            <person name="Alvarado L."/>
            <person name="Berlin A."/>
            <person name="Bochicchio J."/>
            <person name="Borenstein D."/>
            <person name="Chapman S."/>
            <person name="Chen Z."/>
            <person name="Freedman E."/>
            <person name="Gellesch M."/>
            <person name="Goldberg J."/>
            <person name="Griggs A."/>
            <person name="Gujja S."/>
            <person name="Heilman E."/>
            <person name="Heiman D."/>
            <person name="Hepburn T."/>
            <person name="Howarth C."/>
            <person name="Jen D."/>
            <person name="Larson L."/>
            <person name="Mehta T."/>
            <person name="Park D."/>
            <person name="Pearson M."/>
            <person name="Roberts A."/>
            <person name="Saif S."/>
            <person name="Shenoy N."/>
            <person name="Sisk P."/>
            <person name="Stolte C."/>
            <person name="Sykes S."/>
            <person name="Thomson T."/>
            <person name="Walk T."/>
            <person name="White J."/>
            <person name="Yandava C."/>
            <person name="Burger G."/>
            <person name="Gray M.W."/>
            <person name="Holland P.W.H."/>
            <person name="King N."/>
            <person name="Lang F.B.F."/>
            <person name="Roger A.J."/>
            <person name="Ruiz-Trillo I."/>
            <person name="Lander E."/>
            <person name="Nusbaum C."/>
        </authorList>
    </citation>
    <scope>NUCLEOTIDE SEQUENCE [LARGE SCALE GENOMIC DNA]</scope>
    <source>
        <strain evidence="2 3">ATCC 50062</strain>
    </source>
</reference>
<dbReference type="AlphaFoldDB" id="A0A0L0DLB3"/>
<evidence type="ECO:0000256" key="1">
    <source>
        <dbReference type="SAM" id="MobiDB-lite"/>
    </source>
</evidence>
<dbReference type="eggNOG" id="ENOG502S0MN">
    <property type="taxonomic scope" value="Eukaryota"/>
</dbReference>
<proteinExistence type="predicted"/>
<sequence length="518" mass="54101">MASRRGLVWLHAAVEARASGKVYLTAVCPSHGALETLVCSDAGFFRRIMASATAAVPRAVLAKPTVDVEDLDALLSPAGSRAAAPLTLDTSPRALPASWPRFLAGGRSCSSCARWAPRASARSTTPPPPSPPSLHPAGRTPTPTALRHCSSSWPHDRLAAIAALDDSVLLRPRVHPTVSHYLAKGKEQQALAELDALLATLSTISDIGLILHVVVDAPPATPRLDGLLALFRAHPGLARMLILSQERAPKALVGRLTRAKRNISSPARASPRRPPAREHLVLSPSSDAGPSESGSPAAPAPPASPAALDDSLPVPESQLRSPTQVTVQARPTSCGSVDPLPLLRALGAATAGELAVDDFVPLSHAAVLEQLLKSLGFGWYNIRPSPFCAFASVIVNGGQFDSVPLSRIVDVEALHAGLLPEARRLEAGESLGLFMSRRIRKAIKAAQLYPLPDILSYLAADSGPKADAANAVLANLQLVVVHNMMDLASMDLERRCSCAAVTEARGGGVVATCGGGCI</sequence>
<protein>
    <submittedName>
        <fullName evidence="2">Uncharacterized protein</fullName>
    </submittedName>
</protein>
<dbReference type="OrthoDB" id="15442at2759"/>
<feature type="region of interest" description="Disordered" evidence="1">
    <location>
        <begin position="255"/>
        <end position="332"/>
    </location>
</feature>
<evidence type="ECO:0000313" key="3">
    <source>
        <dbReference type="Proteomes" id="UP000054408"/>
    </source>
</evidence>
<feature type="region of interest" description="Disordered" evidence="1">
    <location>
        <begin position="118"/>
        <end position="149"/>
    </location>
</feature>
<organism evidence="2 3">
    <name type="scientific">Thecamonas trahens ATCC 50062</name>
    <dbReference type="NCBI Taxonomy" id="461836"/>
    <lineage>
        <taxon>Eukaryota</taxon>
        <taxon>Apusozoa</taxon>
        <taxon>Apusomonadida</taxon>
        <taxon>Apusomonadidae</taxon>
        <taxon>Thecamonas</taxon>
    </lineage>
</organism>